<dbReference type="EMBL" id="CAJNBJ010000019">
    <property type="protein sequence ID" value="CAE6791183.1"/>
    <property type="molecule type" value="Genomic_DNA"/>
</dbReference>
<evidence type="ECO:0000313" key="1">
    <source>
        <dbReference type="EMBL" id="CAE6791183.1"/>
    </source>
</evidence>
<protein>
    <submittedName>
        <fullName evidence="1">Thiol-disulfide oxidoreductase DCC</fullName>
    </submittedName>
</protein>
<dbReference type="RefSeq" id="WP_213043884.1">
    <property type="nucleotide sequence ID" value="NZ_CAJNBJ010000019.1"/>
</dbReference>
<dbReference type="PANTHER" id="PTHR33639">
    <property type="entry name" value="THIOL-DISULFIDE OXIDOREDUCTASE DCC"/>
    <property type="match status" value="1"/>
</dbReference>
<evidence type="ECO:0000313" key="2">
    <source>
        <dbReference type="Proteomes" id="UP000675880"/>
    </source>
</evidence>
<dbReference type="Pfam" id="PF04134">
    <property type="entry name" value="DCC1-like"/>
    <property type="match status" value="1"/>
</dbReference>
<sequence>MTTIAPGTHEWAALERLIVFDGLCKWCNAWVTFIMARDRGRFRFATLQSDKGQALLRLLGLPIQDFETFLLLERGQVFTKSTAALRIARRLSGGWPLCALLVLVPRSLRDIVYDYVARHRYRLMGKSKACRIPTAEERSRFV</sequence>
<reference evidence="1 2" key="1">
    <citation type="submission" date="2021-02" db="EMBL/GenBank/DDBJ databases">
        <authorList>
            <person name="Han P."/>
        </authorList>
    </citation>
    <scope>NUCLEOTIDE SEQUENCE [LARGE SCALE GENOMIC DNA]</scope>
    <source>
        <strain evidence="1">Candidatus Nitrospira sp. ZN2</strain>
    </source>
</reference>
<keyword evidence="2" id="KW-1185">Reference proteome</keyword>
<organism evidence="1 2">
    <name type="scientific">Nitrospira defluvii</name>
    <dbReference type="NCBI Taxonomy" id="330214"/>
    <lineage>
        <taxon>Bacteria</taxon>
        <taxon>Pseudomonadati</taxon>
        <taxon>Nitrospirota</taxon>
        <taxon>Nitrospiria</taxon>
        <taxon>Nitrospirales</taxon>
        <taxon>Nitrospiraceae</taxon>
        <taxon>Nitrospira</taxon>
    </lineage>
</organism>
<proteinExistence type="predicted"/>
<dbReference type="Proteomes" id="UP000675880">
    <property type="component" value="Unassembled WGS sequence"/>
</dbReference>
<gene>
    <name evidence="1" type="ORF">NSPZN2_60016</name>
</gene>
<accession>A0ABM8S636</accession>
<dbReference type="InterPro" id="IPR007263">
    <property type="entry name" value="DCC1-like"/>
</dbReference>
<name>A0ABM8S636_9BACT</name>
<comment type="caution">
    <text evidence="1">The sequence shown here is derived from an EMBL/GenBank/DDBJ whole genome shotgun (WGS) entry which is preliminary data.</text>
</comment>
<dbReference type="InterPro" id="IPR052927">
    <property type="entry name" value="DCC_oxidoreductase"/>
</dbReference>
<dbReference type="PANTHER" id="PTHR33639:SF2">
    <property type="entry name" value="DUF393 DOMAIN-CONTAINING PROTEIN"/>
    <property type="match status" value="1"/>
</dbReference>